<dbReference type="EMBL" id="CYHG01000028">
    <property type="protein sequence ID" value="CUB06981.1"/>
    <property type="molecule type" value="Genomic_DNA"/>
</dbReference>
<protein>
    <submittedName>
        <fullName evidence="3">Uncharacterized conserved protein, contains ParB-like and HNH nuclease domains</fullName>
    </submittedName>
</protein>
<dbReference type="InterPro" id="IPR057156">
    <property type="entry name" value="DUF7834"/>
</dbReference>
<feature type="domain" description="DUF7834" evidence="2">
    <location>
        <begin position="204"/>
        <end position="425"/>
    </location>
</feature>
<evidence type="ECO:0000259" key="1">
    <source>
        <dbReference type="Pfam" id="PF03235"/>
    </source>
</evidence>
<organism evidence="3 4">
    <name type="scientific">Marinomonas fungiae</name>
    <dbReference type="NCBI Taxonomy" id="1137284"/>
    <lineage>
        <taxon>Bacteria</taxon>
        <taxon>Pseudomonadati</taxon>
        <taxon>Pseudomonadota</taxon>
        <taxon>Gammaproteobacteria</taxon>
        <taxon>Oceanospirillales</taxon>
        <taxon>Oceanospirillaceae</taxon>
        <taxon>Marinomonas</taxon>
    </lineage>
</organism>
<dbReference type="RefSeq" id="WP_055464850.1">
    <property type="nucleotide sequence ID" value="NZ_CYHG01000028.1"/>
</dbReference>
<name>A0A0K6IV32_9GAMM</name>
<evidence type="ECO:0000259" key="2">
    <source>
        <dbReference type="Pfam" id="PF25202"/>
    </source>
</evidence>
<dbReference type="PANTHER" id="PTHR35149:SF2">
    <property type="entry name" value="DUF262 DOMAIN-CONTAINING PROTEIN"/>
    <property type="match status" value="1"/>
</dbReference>
<evidence type="ECO:0000313" key="3">
    <source>
        <dbReference type="EMBL" id="CUB06981.1"/>
    </source>
</evidence>
<reference evidence="4" key="1">
    <citation type="submission" date="2015-08" db="EMBL/GenBank/DDBJ databases">
        <authorList>
            <person name="Varghese N."/>
        </authorList>
    </citation>
    <scope>NUCLEOTIDE SEQUENCE [LARGE SCALE GENOMIC DNA]</scope>
    <source>
        <strain evidence="4">JCM 18476</strain>
    </source>
</reference>
<sequence length="472" mass="53666">MSVQVATCTVDQLISQHLIENGLKESNTIVCSEGQPITGMLSIPEYQRPYCWQSLQLKSLLEDIESHRLLNSEQPYYLGSLILHQEKLSNGISRLNIIDGQQRVTTLSLMAVLLNPSLGASYGLSFDNPVSQQQIKRNLKWLQEHLDELKGCIALEKLQFTLVVTQSEDDAYRFFETQNTGGVRLGGPDIIKAHHLRAVDKTFQTTFAQKWEGLGELDGIISALLKGRFWQQMNARELPSYQQTKLVKDTIVKELAQDTGASKEDISYGRIRRVQGLSGEISQQISQQGYDVRQPLNAGINSIHYLSYFQELSHRYWENPDLPHLASYQAFITWLKNLDGCGYLEGLYQACLLLYISQFGEDQLDDVAKKLFRVVYSRRVSNQKAVRENSISSFVKETPVLDWIALSYTPDQCCKLLDRFELRVDPSNIKGNSVKKRFMDKVNNEFGLSLNDEQYEKEFAAALTRKVTGSSL</sequence>
<dbReference type="InterPro" id="IPR004919">
    <property type="entry name" value="GmrSD_N"/>
</dbReference>
<dbReference type="Pfam" id="PF03235">
    <property type="entry name" value="GmrSD_N"/>
    <property type="match status" value="1"/>
</dbReference>
<dbReference type="AlphaFoldDB" id="A0A0K6IV32"/>
<dbReference type="STRING" id="1137284.GCA_001418205_03888"/>
<keyword evidence="4" id="KW-1185">Reference proteome</keyword>
<dbReference type="Pfam" id="PF25202">
    <property type="entry name" value="DUF7834"/>
    <property type="match status" value="1"/>
</dbReference>
<evidence type="ECO:0000313" key="4">
    <source>
        <dbReference type="Proteomes" id="UP000182769"/>
    </source>
</evidence>
<dbReference type="PANTHER" id="PTHR35149">
    <property type="entry name" value="SLL5132 PROTEIN"/>
    <property type="match status" value="1"/>
</dbReference>
<accession>A0A0K6IV32</accession>
<gene>
    <name evidence="3" type="ORF">Ga0061065_1288</name>
</gene>
<proteinExistence type="predicted"/>
<dbReference type="Proteomes" id="UP000182769">
    <property type="component" value="Unassembled WGS sequence"/>
</dbReference>
<dbReference type="OrthoDB" id="9798761at2"/>
<feature type="domain" description="GmrSD restriction endonucleases N-terminal" evidence="1">
    <location>
        <begin position="41"/>
        <end position="196"/>
    </location>
</feature>